<gene>
    <name evidence="7" type="primary">ind4</name>
</gene>
<name>A0A0D4BS17_STRGR</name>
<dbReference type="GO" id="GO:0008483">
    <property type="term" value="F:transaminase activity"/>
    <property type="evidence" value="ECO:0007669"/>
    <property type="project" value="UniProtKB-KW"/>
</dbReference>
<proteinExistence type="inferred from homology"/>
<dbReference type="SMR" id="A0A0D4BS17"/>
<dbReference type="GO" id="GO:0030170">
    <property type="term" value="F:pyridoxal phosphate binding"/>
    <property type="evidence" value="ECO:0007669"/>
    <property type="project" value="InterPro"/>
</dbReference>
<dbReference type="Pfam" id="PF00155">
    <property type="entry name" value="Aminotran_1_2"/>
    <property type="match status" value="1"/>
</dbReference>
<dbReference type="GO" id="GO:0006520">
    <property type="term" value="P:amino acid metabolic process"/>
    <property type="evidence" value="ECO:0007669"/>
    <property type="project" value="InterPro"/>
</dbReference>
<dbReference type="PANTHER" id="PTHR46383">
    <property type="entry name" value="ASPARTATE AMINOTRANSFERASE"/>
    <property type="match status" value="1"/>
</dbReference>
<evidence type="ECO:0000256" key="1">
    <source>
        <dbReference type="ARBA" id="ARBA00001933"/>
    </source>
</evidence>
<keyword evidence="5" id="KW-0663">Pyridoxal phosphate</keyword>
<feature type="domain" description="Aminotransferase class I/classII large" evidence="6">
    <location>
        <begin position="19"/>
        <end position="353"/>
    </location>
</feature>
<organism evidence="7">
    <name type="scientific">Streptomyces griseus subsp. griseus</name>
    <dbReference type="NCBI Taxonomy" id="67263"/>
    <lineage>
        <taxon>Bacteria</taxon>
        <taxon>Bacillati</taxon>
        <taxon>Actinomycetota</taxon>
        <taxon>Actinomycetes</taxon>
        <taxon>Kitasatosporales</taxon>
        <taxon>Streptomycetaceae</taxon>
        <taxon>Streptomyces</taxon>
    </lineage>
</organism>
<evidence type="ECO:0000313" key="7">
    <source>
        <dbReference type="EMBL" id="AJT38685.1"/>
    </source>
</evidence>
<dbReference type="BioCyc" id="MetaCyc:MONOMER-19780"/>
<evidence type="ECO:0000256" key="4">
    <source>
        <dbReference type="ARBA" id="ARBA00022679"/>
    </source>
</evidence>
<accession>A0A0D4BS17</accession>
<dbReference type="Gene3D" id="3.90.1150.10">
    <property type="entry name" value="Aspartate Aminotransferase, domain 1"/>
    <property type="match status" value="1"/>
</dbReference>
<evidence type="ECO:0000259" key="6">
    <source>
        <dbReference type="Pfam" id="PF00155"/>
    </source>
</evidence>
<reference evidence="7" key="1">
    <citation type="submission" date="2014-09" db="EMBL/GenBank/DDBJ databases">
        <authorList>
            <person name="Du Y.-L."/>
            <person name="Alkhalaf L."/>
            <person name="Ryan K.S."/>
        </authorList>
    </citation>
    <scope>NUCLEOTIDE SEQUENCE</scope>
    <source>
        <strain evidence="7">ATCC 12648</strain>
    </source>
</reference>
<dbReference type="InterPro" id="IPR015422">
    <property type="entry name" value="PyrdxlP-dep_Trfase_small"/>
</dbReference>
<comment type="similarity">
    <text evidence="2">Belongs to the class-I pyridoxal-phosphate-dependent aminotransferase family.</text>
</comment>
<dbReference type="EMBL" id="KM596502">
    <property type="protein sequence ID" value="AJT38685.1"/>
    <property type="molecule type" value="Genomic_DNA"/>
</dbReference>
<dbReference type="InterPro" id="IPR015421">
    <property type="entry name" value="PyrdxlP-dep_Trfase_major"/>
</dbReference>
<evidence type="ECO:0000256" key="2">
    <source>
        <dbReference type="ARBA" id="ARBA00007441"/>
    </source>
</evidence>
<dbReference type="InterPro" id="IPR050596">
    <property type="entry name" value="AspAT/PAT-like"/>
</dbReference>
<protein>
    <submittedName>
        <fullName evidence="7">Ind4</fullName>
    </submittedName>
</protein>
<reference evidence="7" key="2">
    <citation type="journal article" date="2015" name="Proc. Natl. Acad. Sci. U.S.A.">
        <title>In vitro reconstitution of indolmycin biosynthesis reveals the molecular basis of oxazolinone assembly.</title>
        <authorList>
            <person name="Du Y.L."/>
            <person name="Alkhalaf L.M."/>
            <person name="Ryan K.S."/>
        </authorList>
    </citation>
    <scope>NUCLEOTIDE SEQUENCE</scope>
    <source>
        <strain evidence="7">ATCC 12648</strain>
    </source>
</reference>
<dbReference type="InterPro" id="IPR004839">
    <property type="entry name" value="Aminotransferase_I/II_large"/>
</dbReference>
<dbReference type="AlphaFoldDB" id="A0A0D4BS17"/>
<sequence>MERFNNLTRYEHVGINQAINLADGHAHQGQNSTQQAIVADLPNIFEAAENALQATTEREFQRAFYTLAGQHSAVDHPRTMLCYSASLSTDLVATFLASRNLTVGLLQPCFDNLATILRRRQVKVVPLGEEQFRPESLDRTFAELNTDAVFLTLPNNPTGFHLDQEQFRRVIDLCAEHQKILIVDCTFRFFAPTPFWDQYAQLEESGISYVVVEDTGKTWPTQDLKCSILAVSTDLHESVLELHNDILLNVSPFILQLLTAYLRDTERNGLQQTIWSVVRANRISLRKALEGTVLVPAHPESTISVEWVRIDHPSLRSDDLVEMLAKSQVGILPGDHFYWDDHETGSHFIRFALAREERWFATACGSLREALLARPELIEGAGS</sequence>
<evidence type="ECO:0000256" key="5">
    <source>
        <dbReference type="ARBA" id="ARBA00022898"/>
    </source>
</evidence>
<keyword evidence="4" id="KW-0808">Transferase</keyword>
<dbReference type="PANTHER" id="PTHR46383:SF1">
    <property type="entry name" value="ASPARTATE AMINOTRANSFERASE"/>
    <property type="match status" value="1"/>
</dbReference>
<evidence type="ECO:0000256" key="3">
    <source>
        <dbReference type="ARBA" id="ARBA00022576"/>
    </source>
</evidence>
<dbReference type="SUPFAM" id="SSF53383">
    <property type="entry name" value="PLP-dependent transferases"/>
    <property type="match status" value="1"/>
</dbReference>
<comment type="cofactor">
    <cofactor evidence="1">
        <name>pyridoxal 5'-phosphate</name>
        <dbReference type="ChEBI" id="CHEBI:597326"/>
    </cofactor>
</comment>
<dbReference type="InterPro" id="IPR015424">
    <property type="entry name" value="PyrdxlP-dep_Trfase"/>
</dbReference>
<keyword evidence="3" id="KW-0032">Aminotransferase</keyword>
<dbReference type="CDD" id="cd00609">
    <property type="entry name" value="AAT_like"/>
    <property type="match status" value="1"/>
</dbReference>
<dbReference type="Gene3D" id="3.40.640.10">
    <property type="entry name" value="Type I PLP-dependent aspartate aminotransferase-like (Major domain)"/>
    <property type="match status" value="1"/>
</dbReference>